<evidence type="ECO:0000313" key="2">
    <source>
        <dbReference type="Proteomes" id="UP000247150"/>
    </source>
</evidence>
<name>A0A2V2ZT37_9BACI</name>
<organism evidence="1 2">
    <name type="scientific">Cytobacillus oceanisediminis</name>
    <dbReference type="NCBI Taxonomy" id="665099"/>
    <lineage>
        <taxon>Bacteria</taxon>
        <taxon>Bacillati</taxon>
        <taxon>Bacillota</taxon>
        <taxon>Bacilli</taxon>
        <taxon>Bacillales</taxon>
        <taxon>Bacillaceae</taxon>
        <taxon>Cytobacillus</taxon>
    </lineage>
</organism>
<reference evidence="1 2" key="1">
    <citation type="submission" date="2018-05" db="EMBL/GenBank/DDBJ databases">
        <title>Freshwater and sediment microbial communities from various areas in North America, analyzing microbe dynamics in response to fracking.</title>
        <authorList>
            <person name="Lamendella R."/>
        </authorList>
    </citation>
    <scope>NUCLEOTIDE SEQUENCE [LARGE SCALE GENOMIC DNA]</scope>
    <source>
        <strain evidence="1 2">15_TX</strain>
    </source>
</reference>
<gene>
    <name evidence="1" type="ORF">DFO73_11060</name>
</gene>
<evidence type="ECO:0000313" key="1">
    <source>
        <dbReference type="EMBL" id="PWW26489.1"/>
    </source>
</evidence>
<comment type="caution">
    <text evidence="1">The sequence shown here is derived from an EMBL/GenBank/DDBJ whole genome shotgun (WGS) entry which is preliminary data.</text>
</comment>
<dbReference type="AlphaFoldDB" id="A0A2V2ZT37"/>
<proteinExistence type="predicted"/>
<dbReference type="Proteomes" id="UP000247150">
    <property type="component" value="Unassembled WGS sequence"/>
</dbReference>
<accession>A0A2V2ZT37</accession>
<protein>
    <submittedName>
        <fullName evidence="1">Uncharacterized protein</fullName>
    </submittedName>
</protein>
<dbReference type="EMBL" id="QGTW01000010">
    <property type="protein sequence ID" value="PWW26489.1"/>
    <property type="molecule type" value="Genomic_DNA"/>
</dbReference>
<sequence length="65" mass="7866">MGSYFYKNLKKIKKKVYKPYCCGYNYQYKRKIQTRRSNVMMIKAIAVKAELDNYSTNSTYMEWIA</sequence>